<reference evidence="1" key="1">
    <citation type="journal article" date="2020" name="Stud. Mycol.">
        <title>101 Dothideomycetes genomes: a test case for predicting lifestyles and emergence of pathogens.</title>
        <authorList>
            <person name="Haridas S."/>
            <person name="Albert R."/>
            <person name="Binder M."/>
            <person name="Bloem J."/>
            <person name="Labutti K."/>
            <person name="Salamov A."/>
            <person name="Andreopoulos B."/>
            <person name="Baker S."/>
            <person name="Barry K."/>
            <person name="Bills G."/>
            <person name="Bluhm B."/>
            <person name="Cannon C."/>
            <person name="Castanera R."/>
            <person name="Culley D."/>
            <person name="Daum C."/>
            <person name="Ezra D."/>
            <person name="Gonzalez J."/>
            <person name="Henrissat B."/>
            <person name="Kuo A."/>
            <person name="Liang C."/>
            <person name="Lipzen A."/>
            <person name="Lutzoni F."/>
            <person name="Magnuson J."/>
            <person name="Mondo S."/>
            <person name="Nolan M."/>
            <person name="Ohm R."/>
            <person name="Pangilinan J."/>
            <person name="Park H.-J."/>
            <person name="Ramirez L."/>
            <person name="Alfaro M."/>
            <person name="Sun H."/>
            <person name="Tritt A."/>
            <person name="Yoshinaga Y."/>
            <person name="Zwiers L.-H."/>
            <person name="Turgeon B."/>
            <person name="Goodwin S."/>
            <person name="Spatafora J."/>
            <person name="Crous P."/>
            <person name="Grigoriev I."/>
        </authorList>
    </citation>
    <scope>NUCLEOTIDE SEQUENCE</scope>
    <source>
        <strain evidence="1">ATCC 200398</strain>
    </source>
</reference>
<dbReference type="EMBL" id="MU003495">
    <property type="protein sequence ID" value="KAF2476129.1"/>
    <property type="molecule type" value="Genomic_DNA"/>
</dbReference>
<gene>
    <name evidence="1" type="ORF">BDR25DRAFT_350423</name>
</gene>
<evidence type="ECO:0000313" key="2">
    <source>
        <dbReference type="Proteomes" id="UP000799755"/>
    </source>
</evidence>
<evidence type="ECO:0000313" key="1">
    <source>
        <dbReference type="EMBL" id="KAF2476129.1"/>
    </source>
</evidence>
<sequence>MVRKMEGQESEPFEKEHFDELSKKVLNGRQIKNAVKTAQSCARMEGCFDKLRHTSNAVHMTVCQNTEHLAVREEDAMIDVPIQHAVYSVLTRYAWKSTFAWLGVCFFAGTVVIHRLVKKHKFSPKALTRKQQATGFQFMSISGFCGSELWTWLASRIWKVAAMNEWLAP</sequence>
<protein>
    <submittedName>
        <fullName evidence="1">Uncharacterized protein</fullName>
    </submittedName>
</protein>
<proteinExistence type="predicted"/>
<comment type="caution">
    <text evidence="1">The sequence shown here is derived from an EMBL/GenBank/DDBJ whole genome shotgun (WGS) entry which is preliminary data.</text>
</comment>
<accession>A0ACB6RA39</accession>
<organism evidence="1 2">
    <name type="scientific">Lindgomyces ingoldianus</name>
    <dbReference type="NCBI Taxonomy" id="673940"/>
    <lineage>
        <taxon>Eukaryota</taxon>
        <taxon>Fungi</taxon>
        <taxon>Dikarya</taxon>
        <taxon>Ascomycota</taxon>
        <taxon>Pezizomycotina</taxon>
        <taxon>Dothideomycetes</taxon>
        <taxon>Pleosporomycetidae</taxon>
        <taxon>Pleosporales</taxon>
        <taxon>Lindgomycetaceae</taxon>
        <taxon>Lindgomyces</taxon>
    </lineage>
</organism>
<keyword evidence="2" id="KW-1185">Reference proteome</keyword>
<dbReference type="Proteomes" id="UP000799755">
    <property type="component" value="Unassembled WGS sequence"/>
</dbReference>
<name>A0ACB6RA39_9PLEO</name>